<name>X1QHD1_9ZZZZ</name>
<dbReference type="PANTHER" id="PTHR42967">
    <property type="entry name" value="METAL DEPENDENT HYDROLASE"/>
    <property type="match status" value="1"/>
</dbReference>
<evidence type="ECO:0000313" key="1">
    <source>
        <dbReference type="EMBL" id="GAI67628.1"/>
    </source>
</evidence>
<feature type="non-terminal residue" evidence="1">
    <location>
        <position position="127"/>
    </location>
</feature>
<dbReference type="InterPro" id="IPR036866">
    <property type="entry name" value="RibonucZ/Hydroxyglut_hydro"/>
</dbReference>
<dbReference type="PANTHER" id="PTHR42967:SF1">
    <property type="entry name" value="MBL FOLD METALLO-HYDROLASE"/>
    <property type="match status" value="1"/>
</dbReference>
<evidence type="ECO:0008006" key="2">
    <source>
        <dbReference type="Google" id="ProtNLM"/>
    </source>
</evidence>
<comment type="caution">
    <text evidence="1">The sequence shown here is derived from an EMBL/GenBank/DDBJ whole genome shotgun (WGS) entry which is preliminary data.</text>
</comment>
<proteinExistence type="predicted"/>
<accession>X1QHD1</accession>
<dbReference type="Gene3D" id="3.60.15.10">
    <property type="entry name" value="Ribonuclease Z/Hydroxyacylglutathione hydrolase-like"/>
    <property type="match status" value="1"/>
</dbReference>
<gene>
    <name evidence="1" type="ORF">S12H4_02651</name>
</gene>
<organism evidence="1">
    <name type="scientific">marine sediment metagenome</name>
    <dbReference type="NCBI Taxonomy" id="412755"/>
    <lineage>
        <taxon>unclassified sequences</taxon>
        <taxon>metagenomes</taxon>
        <taxon>ecological metagenomes</taxon>
    </lineage>
</organism>
<dbReference type="EMBL" id="BARW01000672">
    <property type="protein sequence ID" value="GAI67628.1"/>
    <property type="molecule type" value="Genomic_DNA"/>
</dbReference>
<dbReference type="AlphaFoldDB" id="X1QHD1"/>
<dbReference type="Pfam" id="PF13483">
    <property type="entry name" value="Lactamase_B_3"/>
    <property type="match status" value="1"/>
</dbReference>
<protein>
    <recommendedName>
        <fullName evidence="2">Metallo-beta-lactamase domain-containing protein</fullName>
    </recommendedName>
</protein>
<reference evidence="1" key="1">
    <citation type="journal article" date="2014" name="Front. Microbiol.">
        <title>High frequency of phylogenetically diverse reductive dehalogenase-homologous genes in deep subseafloor sedimentary metagenomes.</title>
        <authorList>
            <person name="Kawai M."/>
            <person name="Futagami T."/>
            <person name="Toyoda A."/>
            <person name="Takaki Y."/>
            <person name="Nishi S."/>
            <person name="Hori S."/>
            <person name="Arai W."/>
            <person name="Tsubouchi T."/>
            <person name="Morono Y."/>
            <person name="Uchiyama I."/>
            <person name="Ito T."/>
            <person name="Fujiyama A."/>
            <person name="Inagaki F."/>
            <person name="Takami H."/>
        </authorList>
    </citation>
    <scope>NUCLEOTIDE SEQUENCE</scope>
    <source>
        <strain evidence="1">Expedition CK06-06</strain>
    </source>
</reference>
<sequence>MKIKWLGHASFMITSEAGTKIITDPYVTTENLNYGEIKESADIVTVSHEHGDHSNVSAVQGSPEVVKGTAKVKGIEFKGIPTYHDDAKGKSRGNNTILCFEMDGIRVCHLGDLGHPLSDKQTTELGS</sequence>
<dbReference type="SUPFAM" id="SSF56281">
    <property type="entry name" value="Metallo-hydrolase/oxidoreductase"/>
    <property type="match status" value="1"/>
</dbReference>